<dbReference type="eggNOG" id="COG1413">
    <property type="taxonomic scope" value="Bacteria"/>
</dbReference>
<proteinExistence type="predicted"/>
<evidence type="ECO:0008006" key="3">
    <source>
        <dbReference type="Google" id="ProtNLM"/>
    </source>
</evidence>
<protein>
    <recommendedName>
        <fullName evidence="3">PBS lyase</fullName>
    </recommendedName>
</protein>
<dbReference type="STRING" id="1869.MB27_07980"/>
<dbReference type="InterPro" id="IPR016024">
    <property type="entry name" value="ARM-type_fold"/>
</dbReference>
<name>A0A0A6UU88_ACTUT</name>
<comment type="caution">
    <text evidence="1">The sequence shown here is derived from an EMBL/GenBank/DDBJ whole genome shotgun (WGS) entry which is preliminary data.</text>
</comment>
<evidence type="ECO:0000313" key="1">
    <source>
        <dbReference type="EMBL" id="KHD78029.1"/>
    </source>
</evidence>
<organism evidence="1 2">
    <name type="scientific">Actinoplanes utahensis</name>
    <dbReference type="NCBI Taxonomy" id="1869"/>
    <lineage>
        <taxon>Bacteria</taxon>
        <taxon>Bacillati</taxon>
        <taxon>Actinomycetota</taxon>
        <taxon>Actinomycetes</taxon>
        <taxon>Micromonosporales</taxon>
        <taxon>Micromonosporaceae</taxon>
        <taxon>Actinoplanes</taxon>
    </lineage>
</organism>
<dbReference type="AlphaFoldDB" id="A0A0A6UU88"/>
<keyword evidence="2" id="KW-1185">Reference proteome</keyword>
<dbReference type="Proteomes" id="UP000054537">
    <property type="component" value="Unassembled WGS sequence"/>
</dbReference>
<accession>A0A0A6UU88</accession>
<dbReference type="EMBL" id="JRTT01000007">
    <property type="protein sequence ID" value="KHD78029.1"/>
    <property type="molecule type" value="Genomic_DNA"/>
</dbReference>
<gene>
    <name evidence="1" type="ORF">MB27_07980</name>
</gene>
<dbReference type="OrthoDB" id="292843at2"/>
<reference evidence="1 2" key="1">
    <citation type="submission" date="2014-10" db="EMBL/GenBank/DDBJ databases">
        <title>Draft genome sequence of Actinoplanes utahensis NRRL 12052.</title>
        <authorList>
            <person name="Velasco-Bucheli B."/>
            <person name="del Cerro C."/>
            <person name="Hormigo D."/>
            <person name="Garcia J.L."/>
            <person name="Acebal C."/>
            <person name="Arroyo M."/>
            <person name="de la Mata I."/>
        </authorList>
    </citation>
    <scope>NUCLEOTIDE SEQUENCE [LARGE SCALE GENOMIC DNA]</scope>
    <source>
        <strain evidence="1 2">NRRL 12052</strain>
    </source>
</reference>
<evidence type="ECO:0000313" key="2">
    <source>
        <dbReference type="Proteomes" id="UP000054537"/>
    </source>
</evidence>
<sequence length="650" mass="68435">MIDWAALTHADGTAEDLPDLLRAADLDTITELIFPQGTLYPATVAAVPFLAEIVRTGPAARDEAAWLLGMIADPRHAYGVLREQARAALAAERLPLGDPDPAVRTAVAYATAQAGGPVAVLGDRFAIEDHPGVRASLHLALGHLDPVQASARFPFDGPAEERYAAGLALARAGTVLPAGAAIAITAAVDEGPELHYAWAPREPVEELVLPIPMSRLLGDERDALVPATAAPAVVPSPVAASTAGRSAVGASAAAEPPVVALVTALAASPVADTRRAAVFAVAERSRCDRSAPKILVPLVAALLDDPDPGVRDEVISTLRDCGPIAGRYRERIAAIAAHYPAPVPPGATPGRSGAAGRTAITSELRAVETLRWLGDPRWVELDPEPRHWDPRWIPYTPEALEAVRRRLPSHHHLADLIASWGPRAAAAVPDLIALLPETGFIAAAALARLGHAAPEALPHLWRLAHDGDIDAAAAVRRLTGDPRLLLSALVKTFRSEDGRRPGSGLAAILAASREPLVRPTTTVRPPLLDPGPDLLPAVPVARAHLTGECSRSQADRQLQILAAVVVTAATGDSTPVLPTLRALLVPRFPAVADAAELLADLAGPERPLLQRLDELLNGDRIIRSGSASDLIWVDESIRSRLEAVRQTVRR</sequence>
<dbReference type="SUPFAM" id="SSF48371">
    <property type="entry name" value="ARM repeat"/>
    <property type="match status" value="1"/>
</dbReference>
<dbReference type="InterPro" id="IPR011989">
    <property type="entry name" value="ARM-like"/>
</dbReference>
<dbReference type="RefSeq" id="WP_043523504.1">
    <property type="nucleotide sequence ID" value="NZ_BAABKU010000013.1"/>
</dbReference>
<dbReference type="Gene3D" id="1.25.10.10">
    <property type="entry name" value="Leucine-rich Repeat Variant"/>
    <property type="match status" value="1"/>
</dbReference>